<sequence>MDERDVISKFNFNCSQTLDIIKNIIRKIVLCLILFFKTDRGE</sequence>
<dbReference type="STRING" id="1286171.EAL2_c02580"/>
<dbReference type="Proteomes" id="UP000019591">
    <property type="component" value="Chromosome"/>
</dbReference>
<dbReference type="KEGG" id="eac:EAL2_c02580"/>
<reference evidence="1 2" key="1">
    <citation type="journal article" date="2014" name="Genome Announc.">
        <title>Complete Genome Sequence of Amino Acid-Utilizing Eubacterium acidaminophilum al-2 (DSM 3953).</title>
        <authorList>
            <person name="Poehlein A."/>
            <person name="Andreesen J.R."/>
            <person name="Daniel R."/>
        </authorList>
    </citation>
    <scope>NUCLEOTIDE SEQUENCE [LARGE SCALE GENOMIC DNA]</scope>
    <source>
        <strain evidence="1 2">DSM 3953</strain>
    </source>
</reference>
<keyword evidence="2" id="KW-1185">Reference proteome</keyword>
<dbReference type="AlphaFoldDB" id="W8U3K0"/>
<evidence type="ECO:0000313" key="2">
    <source>
        <dbReference type="Proteomes" id="UP000019591"/>
    </source>
</evidence>
<dbReference type="HOGENOM" id="CLU_3251626_0_0_9"/>
<protein>
    <submittedName>
        <fullName evidence="1">Uncharacterized protein</fullName>
    </submittedName>
</protein>
<evidence type="ECO:0000313" key="1">
    <source>
        <dbReference type="EMBL" id="AHM55561.1"/>
    </source>
</evidence>
<accession>W8U3K0</accession>
<proteinExistence type="predicted"/>
<organism evidence="1 2">
    <name type="scientific">Peptoclostridium acidaminophilum DSM 3953</name>
    <dbReference type="NCBI Taxonomy" id="1286171"/>
    <lineage>
        <taxon>Bacteria</taxon>
        <taxon>Bacillati</taxon>
        <taxon>Bacillota</taxon>
        <taxon>Clostridia</taxon>
        <taxon>Peptostreptococcales</taxon>
        <taxon>Peptoclostridiaceae</taxon>
        <taxon>Peptoclostridium</taxon>
    </lineage>
</organism>
<gene>
    <name evidence="1" type="ORF">EAL2_c02580</name>
</gene>
<dbReference type="EMBL" id="CP007452">
    <property type="protein sequence ID" value="AHM55561.1"/>
    <property type="molecule type" value="Genomic_DNA"/>
</dbReference>
<name>W8U3K0_PEPAC</name>